<reference evidence="2" key="1">
    <citation type="journal article" date="2015" name="Nature">
        <title>Complex archaea that bridge the gap between prokaryotes and eukaryotes.</title>
        <authorList>
            <person name="Spang A."/>
            <person name="Saw J.H."/>
            <person name="Jorgensen S.L."/>
            <person name="Zaremba-Niedzwiedzka K."/>
            <person name="Martijn J."/>
            <person name="Lind A.E."/>
            <person name="van Eijk R."/>
            <person name="Schleper C."/>
            <person name="Guy L."/>
            <person name="Ettema T.J."/>
        </authorList>
    </citation>
    <scope>NUCLEOTIDE SEQUENCE</scope>
</reference>
<accession>A0A0F9P9B6</accession>
<dbReference type="AlphaFoldDB" id="A0A0F9P9B6"/>
<evidence type="ECO:0000256" key="1">
    <source>
        <dbReference type="SAM" id="MobiDB-lite"/>
    </source>
</evidence>
<evidence type="ECO:0000313" key="2">
    <source>
        <dbReference type="EMBL" id="KKN21037.1"/>
    </source>
</evidence>
<feature type="compositionally biased region" description="Basic and acidic residues" evidence="1">
    <location>
        <begin position="1"/>
        <end position="11"/>
    </location>
</feature>
<feature type="non-terminal residue" evidence="2">
    <location>
        <position position="1"/>
    </location>
</feature>
<comment type="caution">
    <text evidence="2">The sequence shown here is derived from an EMBL/GenBank/DDBJ whole genome shotgun (WGS) entry which is preliminary data.</text>
</comment>
<feature type="region of interest" description="Disordered" evidence="1">
    <location>
        <begin position="1"/>
        <end position="27"/>
    </location>
</feature>
<organism evidence="2">
    <name type="scientific">marine sediment metagenome</name>
    <dbReference type="NCBI Taxonomy" id="412755"/>
    <lineage>
        <taxon>unclassified sequences</taxon>
        <taxon>metagenomes</taxon>
        <taxon>ecological metagenomes</taxon>
    </lineage>
</organism>
<proteinExistence type="predicted"/>
<sequence>GLFLEGRKDQLPENTQRRNKGLHPDSLTTMKSRNGSILVKSLDAHSLFEFNNLRFAGATTAFFRDGSSVKTGLTGDRLRFAKMPPTLGVEDSLFVAGGGDLFKINAAGTVTQWGIDAPLTNPTAAVGAAGVLSGDYQYKITFTNTATGTRSNSNPVAASVTLSSDKADLSSIPVSSDSQVDAREIWRTVSGGTSFFLVATILDNVTTVFTDNAPDAALSGATELPLDNTPPLDVYNGCVGPHVGRMWWYNDSTLGARGRVYFSPEGRAEAVEGNLDVSSDDDTINPAVLWNGVLYGFTPTKIAEVTGSGAEGIFTVRGIEGAPGTTQPFTVIPTTNGIIYQGQNSVLIFNGIKAEPLNIGPIEGIFKGETLEDITGFTGIVATVTETEYIISDLSVTLAYNLVKKTWRNVGVGTNALFYERETGSLQATVAAKIQLLENVGSVLDDATAIDIEWEIPTLAMDPDKDAVIKSIFIESDTQDETLTPTLFINEVSIALPLLKTPTRTIQQYKILKPGNRLSLRFAGSVSKRVEIFRILYDIYVPRENNVSLQQQGQ</sequence>
<dbReference type="EMBL" id="LAZR01003185">
    <property type="protein sequence ID" value="KKN21037.1"/>
    <property type="molecule type" value="Genomic_DNA"/>
</dbReference>
<protein>
    <submittedName>
        <fullName evidence="2">Uncharacterized protein</fullName>
    </submittedName>
</protein>
<name>A0A0F9P9B6_9ZZZZ</name>
<gene>
    <name evidence="2" type="ORF">LCGC14_0929570</name>
</gene>